<comment type="caution">
    <text evidence="1">The sequence shown here is derived from an EMBL/GenBank/DDBJ whole genome shotgun (WGS) entry which is preliminary data.</text>
</comment>
<dbReference type="EMBL" id="DWWB01000072">
    <property type="protein sequence ID" value="HJC67465.1"/>
    <property type="molecule type" value="Genomic_DNA"/>
</dbReference>
<dbReference type="AlphaFoldDB" id="A0A9D2TEJ2"/>
<organism evidence="1 2">
    <name type="scientific">Candidatus Enterocloster excrementigallinarum</name>
    <dbReference type="NCBI Taxonomy" id="2838558"/>
    <lineage>
        <taxon>Bacteria</taxon>
        <taxon>Bacillati</taxon>
        <taxon>Bacillota</taxon>
        <taxon>Clostridia</taxon>
        <taxon>Lachnospirales</taxon>
        <taxon>Lachnospiraceae</taxon>
        <taxon>Enterocloster</taxon>
    </lineage>
</organism>
<accession>A0A9D2TEJ2</accession>
<name>A0A9D2TEJ2_9FIRM</name>
<protein>
    <submittedName>
        <fullName evidence="1">Uncharacterized protein</fullName>
    </submittedName>
</protein>
<reference evidence="1" key="2">
    <citation type="submission" date="2021-04" db="EMBL/GenBank/DDBJ databases">
        <authorList>
            <person name="Gilroy R."/>
        </authorList>
    </citation>
    <scope>NUCLEOTIDE SEQUENCE</scope>
    <source>
        <strain evidence="1">CHK198-12963</strain>
    </source>
</reference>
<proteinExistence type="predicted"/>
<evidence type="ECO:0000313" key="1">
    <source>
        <dbReference type="EMBL" id="HJC67465.1"/>
    </source>
</evidence>
<sequence length="93" mass="10490">MTYDWKSDPRLQSMDPRKIQLLEEFAGQIAKTEKNNLLNAILSLNQRAASQGLRFDDQETSLIVSVLTSSMGPGDKKKVETLRLLSKKLAGRR</sequence>
<gene>
    <name evidence="1" type="ORF">H9931_12275</name>
</gene>
<dbReference type="Proteomes" id="UP000823863">
    <property type="component" value="Unassembled WGS sequence"/>
</dbReference>
<reference evidence="1" key="1">
    <citation type="journal article" date="2021" name="PeerJ">
        <title>Extensive microbial diversity within the chicken gut microbiome revealed by metagenomics and culture.</title>
        <authorList>
            <person name="Gilroy R."/>
            <person name="Ravi A."/>
            <person name="Getino M."/>
            <person name="Pursley I."/>
            <person name="Horton D.L."/>
            <person name="Alikhan N.F."/>
            <person name="Baker D."/>
            <person name="Gharbi K."/>
            <person name="Hall N."/>
            <person name="Watson M."/>
            <person name="Adriaenssens E.M."/>
            <person name="Foster-Nyarko E."/>
            <person name="Jarju S."/>
            <person name="Secka A."/>
            <person name="Antonio M."/>
            <person name="Oren A."/>
            <person name="Chaudhuri R.R."/>
            <person name="La Ragione R."/>
            <person name="Hildebrand F."/>
            <person name="Pallen M.J."/>
        </authorList>
    </citation>
    <scope>NUCLEOTIDE SEQUENCE</scope>
    <source>
        <strain evidence="1">CHK198-12963</strain>
    </source>
</reference>
<evidence type="ECO:0000313" key="2">
    <source>
        <dbReference type="Proteomes" id="UP000823863"/>
    </source>
</evidence>